<dbReference type="Pfam" id="PF12849">
    <property type="entry name" value="PBP_like_2"/>
    <property type="match status" value="1"/>
</dbReference>
<accession>A0ABD5W3E3</accession>
<dbReference type="NCBIfam" id="TIGR02136">
    <property type="entry name" value="ptsS_2"/>
    <property type="match status" value="1"/>
</dbReference>
<dbReference type="PROSITE" id="PS51318">
    <property type="entry name" value="TAT"/>
    <property type="match status" value="1"/>
</dbReference>
<feature type="compositionally biased region" description="Gly residues" evidence="3">
    <location>
        <begin position="71"/>
        <end position="81"/>
    </location>
</feature>
<keyword evidence="6" id="KW-1185">Reference proteome</keyword>
<dbReference type="CDD" id="cd13654">
    <property type="entry name" value="PBP2_phosphate_like_2"/>
    <property type="match status" value="1"/>
</dbReference>
<dbReference type="EMBL" id="JBHSZI010000001">
    <property type="protein sequence ID" value="MFC7058728.1"/>
    <property type="molecule type" value="Genomic_DNA"/>
</dbReference>
<dbReference type="PANTHER" id="PTHR30570">
    <property type="entry name" value="PERIPLASMIC PHOSPHATE BINDING COMPONENT OF PHOSPHATE ABC TRANSPORTER"/>
    <property type="match status" value="1"/>
</dbReference>
<dbReference type="InterPro" id="IPR011862">
    <property type="entry name" value="Phos-bd"/>
</dbReference>
<evidence type="ECO:0000256" key="3">
    <source>
        <dbReference type="SAM" id="MobiDB-lite"/>
    </source>
</evidence>
<gene>
    <name evidence="5" type="ORF">ACFQQG_11750</name>
</gene>
<feature type="compositionally biased region" description="Acidic residues" evidence="3">
    <location>
        <begin position="37"/>
        <end position="63"/>
    </location>
</feature>
<dbReference type="InterPro" id="IPR006311">
    <property type="entry name" value="TAT_signal"/>
</dbReference>
<feature type="region of interest" description="Disordered" evidence="3">
    <location>
        <begin position="33"/>
        <end position="85"/>
    </location>
</feature>
<dbReference type="Proteomes" id="UP001596445">
    <property type="component" value="Unassembled WGS sequence"/>
</dbReference>
<dbReference type="InterPro" id="IPR024370">
    <property type="entry name" value="PBP_domain"/>
</dbReference>
<evidence type="ECO:0000313" key="6">
    <source>
        <dbReference type="Proteomes" id="UP001596445"/>
    </source>
</evidence>
<evidence type="ECO:0000259" key="4">
    <source>
        <dbReference type="Pfam" id="PF12849"/>
    </source>
</evidence>
<dbReference type="RefSeq" id="WP_267161454.1">
    <property type="nucleotide sequence ID" value="NZ_CP112972.1"/>
</dbReference>
<comment type="caution">
    <text evidence="5">The sequence shown here is derived from an EMBL/GenBank/DDBJ whole genome shotgun (WGS) entry which is preliminary data.</text>
</comment>
<dbReference type="SUPFAM" id="SSF53850">
    <property type="entry name" value="Periplasmic binding protein-like II"/>
    <property type="match status" value="1"/>
</dbReference>
<evidence type="ECO:0000256" key="1">
    <source>
        <dbReference type="ARBA" id="ARBA00022448"/>
    </source>
</evidence>
<dbReference type="AlphaFoldDB" id="A0ABD5W3E3"/>
<dbReference type="InterPro" id="IPR050811">
    <property type="entry name" value="Phosphate_ABC_transporter"/>
</dbReference>
<reference evidence="5 6" key="1">
    <citation type="journal article" date="2019" name="Int. J. Syst. Evol. Microbiol.">
        <title>The Global Catalogue of Microorganisms (GCM) 10K type strain sequencing project: providing services to taxonomists for standard genome sequencing and annotation.</title>
        <authorList>
            <consortium name="The Broad Institute Genomics Platform"/>
            <consortium name="The Broad Institute Genome Sequencing Center for Infectious Disease"/>
            <person name="Wu L."/>
            <person name="Ma J."/>
        </authorList>
    </citation>
    <scope>NUCLEOTIDE SEQUENCE [LARGE SCALE GENOMIC DNA]</scope>
    <source>
        <strain evidence="5 6">JCM 30072</strain>
    </source>
</reference>
<keyword evidence="1" id="KW-0813">Transport</keyword>
<dbReference type="GeneID" id="76630758"/>
<keyword evidence="2" id="KW-0732">Signal</keyword>
<evidence type="ECO:0000313" key="5">
    <source>
        <dbReference type="EMBL" id="MFC7058728.1"/>
    </source>
</evidence>
<sequence>MTDSQSDWFGSAASRRKFLSGAGAAGAIALAGCTASDDGDDGSDSDGEDGGDSNEGSDSDGSDGGDSNDGSDGGSTDGGELSGEIDIAGSSTVYPLMQAIGEEFAREHSKVSINLSSTGSGGGFSNHFCPGNTDFNNASRPIKGEEEQLCSDNDVDYIELVAATDALTVVVSNNHEVLGDTPCITVEELAQIWEADGAETWSDVNSEWDDEPINRFGAADTSGTYDYFIENVQGADRGHTDDYQPTEDDETIIQGVSGNPYAIGYFGFAYYYQNPDQAQAVKIDNGDGCVAPSLDTASSGEYQPLSRNLYTYPSMSSLAEEHVAEFARYFVEQTTNEEIVAERVGYVPATEETKEAQMEKLEDAISQAQ</sequence>
<protein>
    <submittedName>
        <fullName evidence="5">PstS family phosphate ABC transporter substrate-binding protein</fullName>
    </submittedName>
</protein>
<dbReference type="PANTHER" id="PTHR30570:SF1">
    <property type="entry name" value="PHOSPHATE-BINDING PROTEIN PSTS"/>
    <property type="match status" value="1"/>
</dbReference>
<organism evidence="5 6">
    <name type="scientific">Halovenus salina</name>
    <dbReference type="NCBI Taxonomy" id="1510225"/>
    <lineage>
        <taxon>Archaea</taxon>
        <taxon>Methanobacteriati</taxon>
        <taxon>Methanobacteriota</taxon>
        <taxon>Stenosarchaea group</taxon>
        <taxon>Halobacteria</taxon>
        <taxon>Halobacteriales</taxon>
        <taxon>Haloarculaceae</taxon>
        <taxon>Halovenus</taxon>
    </lineage>
</organism>
<dbReference type="Gene3D" id="3.40.190.10">
    <property type="entry name" value="Periplasmic binding protein-like II"/>
    <property type="match status" value="2"/>
</dbReference>
<evidence type="ECO:0000256" key="2">
    <source>
        <dbReference type="ARBA" id="ARBA00022729"/>
    </source>
</evidence>
<feature type="domain" description="PBP" evidence="4">
    <location>
        <begin position="79"/>
        <end position="331"/>
    </location>
</feature>
<name>A0ABD5W3E3_9EURY</name>
<proteinExistence type="predicted"/>